<gene>
    <name evidence="1" type="ORF">AQZ59_01051</name>
</gene>
<dbReference type="Proteomes" id="UP000054404">
    <property type="component" value="Unassembled WGS sequence"/>
</dbReference>
<reference evidence="1 2" key="1">
    <citation type="submission" date="2015-11" db="EMBL/GenBank/DDBJ databases">
        <title>Draft Genome Sequence of the Type Strain Trueperella bernardiae LCDC 89-0504T, Isolated from Blood Culture.</title>
        <authorList>
            <person name="Bernier A.-M."/>
            <person name="Bernard K."/>
        </authorList>
    </citation>
    <scope>NUCLEOTIDE SEQUENCE [LARGE SCALE GENOMIC DNA]</scope>
    <source>
        <strain evidence="1 2">LCDC 89-0504</strain>
    </source>
</reference>
<sequence length="203" mass="22561">MTFVPFTPDADTAQQLAEAELSKAMYDHSPSLLSRFLQWLFERLNIVVNELNPGEGGAGNLVVIIGLALFVVAVIVFAYRRSRASSAPASREREQLFDDDRTSAELFKAADRAEQAGDLNLAVVERFRAIMRLLDERELIHVVPGMTAQEAAEAGSRKLGHIDEFSAGAQLFNDVYYWHHQATAADVESVHRLHRVAAREVVV</sequence>
<dbReference type="EMBL" id="LNIZ01000004">
    <property type="protein sequence ID" value="KTF04075.1"/>
    <property type="molecule type" value="Genomic_DNA"/>
</dbReference>
<dbReference type="PATRIC" id="fig|59561.3.peg.1041"/>
<dbReference type="RefSeq" id="WP_062613611.1">
    <property type="nucleotide sequence ID" value="NZ_CP127099.1"/>
</dbReference>
<dbReference type="InterPro" id="IPR025403">
    <property type="entry name" value="TgpA-like_C"/>
</dbReference>
<evidence type="ECO:0000313" key="2">
    <source>
        <dbReference type="Proteomes" id="UP000054404"/>
    </source>
</evidence>
<dbReference type="AlphaFoldDB" id="A0A0W1KJ68"/>
<proteinExistence type="predicted"/>
<dbReference type="OrthoDB" id="3389322at2"/>
<name>A0A0W1KJ68_9ACTO</name>
<comment type="caution">
    <text evidence="1">The sequence shown here is derived from an EMBL/GenBank/DDBJ whole genome shotgun (WGS) entry which is preliminary data.</text>
</comment>
<dbReference type="Pfam" id="PF13559">
    <property type="entry name" value="DUF4129"/>
    <property type="match status" value="1"/>
</dbReference>
<protein>
    <submittedName>
        <fullName evidence="1">Uncharacterized protein</fullName>
    </submittedName>
</protein>
<keyword evidence="2" id="KW-1185">Reference proteome</keyword>
<organism evidence="1 2">
    <name type="scientific">Trueperella bernardiae</name>
    <dbReference type="NCBI Taxonomy" id="59561"/>
    <lineage>
        <taxon>Bacteria</taxon>
        <taxon>Bacillati</taxon>
        <taxon>Actinomycetota</taxon>
        <taxon>Actinomycetes</taxon>
        <taxon>Actinomycetales</taxon>
        <taxon>Actinomycetaceae</taxon>
        <taxon>Trueperella</taxon>
    </lineage>
</organism>
<evidence type="ECO:0000313" key="1">
    <source>
        <dbReference type="EMBL" id="KTF04075.1"/>
    </source>
</evidence>
<dbReference type="STRING" id="59561.AQZ59_01051"/>
<accession>A0A0W1KJ68</accession>